<dbReference type="PROSITE" id="PS50005">
    <property type="entry name" value="TPR"/>
    <property type="match status" value="5"/>
</dbReference>
<dbReference type="PROSITE" id="PS50293">
    <property type="entry name" value="TPR_REGION"/>
    <property type="match status" value="2"/>
</dbReference>
<evidence type="ECO:0000256" key="3">
    <source>
        <dbReference type="ARBA" id="ARBA00004240"/>
    </source>
</evidence>
<dbReference type="PANTHER" id="PTHR44216">
    <property type="entry name" value="PROTEIN O-MANNOSYL-TRANSFERASE TMTC2"/>
    <property type="match status" value="1"/>
</dbReference>
<feature type="repeat" description="TPR" evidence="16">
    <location>
        <begin position="631"/>
        <end position="664"/>
    </location>
</feature>
<dbReference type="AlphaFoldDB" id="A0A9D4P3M2"/>
<comment type="subcellular location">
    <subcellularLocation>
        <location evidence="3">Endoplasmic reticulum</location>
    </subcellularLocation>
    <subcellularLocation>
        <location evidence="2">Membrane</location>
        <topology evidence="2">Multi-pass membrane protein</topology>
    </subcellularLocation>
</comment>
<feature type="compositionally biased region" description="Low complexity" evidence="17">
    <location>
        <begin position="1015"/>
        <end position="1028"/>
    </location>
</feature>
<feature type="repeat" description="TPR" evidence="16">
    <location>
        <begin position="710"/>
        <end position="743"/>
    </location>
</feature>
<evidence type="ECO:0000256" key="6">
    <source>
        <dbReference type="ARBA" id="ARBA00012839"/>
    </source>
</evidence>
<feature type="transmembrane region" description="Helical" evidence="18">
    <location>
        <begin position="138"/>
        <end position="154"/>
    </location>
</feature>
<evidence type="ECO:0000313" key="20">
    <source>
        <dbReference type="EMBL" id="KAH7643069.1"/>
    </source>
</evidence>
<feature type="transmembrane region" description="Helical" evidence="18">
    <location>
        <begin position="497"/>
        <end position="520"/>
    </location>
</feature>
<dbReference type="SMART" id="SM00671">
    <property type="entry name" value="SEL1"/>
    <property type="match status" value="4"/>
</dbReference>
<feature type="repeat" description="TPR" evidence="16">
    <location>
        <begin position="597"/>
        <end position="630"/>
    </location>
</feature>
<keyword evidence="8 18" id="KW-0812">Transmembrane</keyword>
<keyword evidence="9" id="KW-0677">Repeat</keyword>
<feature type="repeat" description="TPR" evidence="16">
    <location>
        <begin position="665"/>
        <end position="698"/>
    </location>
</feature>
<keyword evidence="13 18" id="KW-0472">Membrane</keyword>
<feature type="compositionally biased region" description="Polar residues" evidence="17">
    <location>
        <begin position="1004"/>
        <end position="1014"/>
    </location>
</feature>
<dbReference type="Pfam" id="PF08409">
    <property type="entry name" value="TMTC_DUF1736"/>
    <property type="match status" value="1"/>
</dbReference>
<comment type="similarity">
    <text evidence="5">Belongs to the TMTC family.</text>
</comment>
<dbReference type="InterPro" id="IPR052384">
    <property type="entry name" value="TMTC_O-mannosyltransferase"/>
</dbReference>
<evidence type="ECO:0000256" key="15">
    <source>
        <dbReference type="ARBA" id="ARBA00045102"/>
    </source>
</evidence>
<dbReference type="GO" id="GO:0005789">
    <property type="term" value="C:endoplasmic reticulum membrane"/>
    <property type="evidence" value="ECO:0007669"/>
    <property type="project" value="TreeGrafter"/>
</dbReference>
<protein>
    <recommendedName>
        <fullName evidence="6">dolichyl-phosphate-mannose--protein mannosyltransferase</fullName>
        <ecNumber evidence="6">2.4.1.109</ecNumber>
    </recommendedName>
</protein>
<feature type="transmembrane region" description="Helical" evidence="18">
    <location>
        <begin position="106"/>
        <end position="126"/>
    </location>
</feature>
<feature type="domain" description="DUF1736" evidence="19">
    <location>
        <begin position="275"/>
        <end position="345"/>
    </location>
</feature>
<evidence type="ECO:0000256" key="17">
    <source>
        <dbReference type="SAM" id="MobiDB-lite"/>
    </source>
</evidence>
<comment type="catalytic activity">
    <reaction evidence="15">
        <text>a di-trans,poly-cis-dolichyl beta-D-mannosyl phosphate + L-seryl-[protein] = 3-O-(alpha-D-mannosyl)-L-seryl-[protein] + a di-trans,poly-cis-dolichyl phosphate + H(+)</text>
        <dbReference type="Rhea" id="RHEA:17377"/>
        <dbReference type="Rhea" id="RHEA-COMP:9863"/>
        <dbReference type="Rhea" id="RHEA-COMP:13546"/>
        <dbReference type="Rhea" id="RHEA-COMP:19498"/>
        <dbReference type="Rhea" id="RHEA-COMP:19501"/>
        <dbReference type="ChEBI" id="CHEBI:15378"/>
        <dbReference type="ChEBI" id="CHEBI:29999"/>
        <dbReference type="ChEBI" id="CHEBI:57683"/>
        <dbReference type="ChEBI" id="CHEBI:58211"/>
        <dbReference type="ChEBI" id="CHEBI:137321"/>
        <dbReference type="EC" id="2.4.1.109"/>
    </reaction>
</comment>
<evidence type="ECO:0000259" key="19">
    <source>
        <dbReference type="Pfam" id="PF08409"/>
    </source>
</evidence>
<dbReference type="EC" id="2.4.1.109" evidence="6"/>
<evidence type="ECO:0000256" key="8">
    <source>
        <dbReference type="ARBA" id="ARBA00022692"/>
    </source>
</evidence>
<dbReference type="PANTHER" id="PTHR44216:SF3">
    <property type="entry name" value="PROTEIN O-MANNOSYL-TRANSFERASE TMTC2"/>
    <property type="match status" value="1"/>
</dbReference>
<feature type="repeat" description="TPR" evidence="16">
    <location>
        <begin position="1204"/>
        <end position="1237"/>
    </location>
</feature>
<evidence type="ECO:0000256" key="7">
    <source>
        <dbReference type="ARBA" id="ARBA00022679"/>
    </source>
</evidence>
<dbReference type="GO" id="GO:0004169">
    <property type="term" value="F:dolichyl-phosphate-mannose-protein mannosyltransferase activity"/>
    <property type="evidence" value="ECO:0007669"/>
    <property type="project" value="UniProtKB-EC"/>
</dbReference>
<dbReference type="Proteomes" id="UP000828236">
    <property type="component" value="Unassembled WGS sequence"/>
</dbReference>
<evidence type="ECO:0000256" key="14">
    <source>
        <dbReference type="ARBA" id="ARBA00045085"/>
    </source>
</evidence>
<dbReference type="SUPFAM" id="SSF48452">
    <property type="entry name" value="TPR-like"/>
    <property type="match status" value="2"/>
</dbReference>
<dbReference type="InterPro" id="IPR013618">
    <property type="entry name" value="TMTC_DUF1736"/>
</dbReference>
<reference evidence="20" key="1">
    <citation type="submission" date="2020-06" db="EMBL/GenBank/DDBJ databases">
        <authorList>
            <person name="Ji K."/>
            <person name="Li J."/>
        </authorList>
    </citation>
    <scope>NUCLEOTIDE SEQUENCE</scope>
    <source>
        <strain evidence="20">JKM2019</strain>
        <tissue evidence="20">Whole body</tissue>
    </source>
</reference>
<keyword evidence="12 18" id="KW-1133">Transmembrane helix</keyword>
<dbReference type="Pfam" id="PF00515">
    <property type="entry name" value="TPR_1"/>
    <property type="match status" value="2"/>
</dbReference>
<comment type="catalytic activity">
    <reaction evidence="14">
        <text>a di-trans,poly-cis-dolichyl beta-D-mannosyl phosphate + L-threonyl-[protein] = 3-O-(alpha-D-mannosyl)-L-threonyl-[protein] + a di-trans,poly-cis-dolichyl phosphate + H(+)</text>
        <dbReference type="Rhea" id="RHEA:53396"/>
        <dbReference type="Rhea" id="RHEA-COMP:11060"/>
        <dbReference type="Rhea" id="RHEA-COMP:13547"/>
        <dbReference type="Rhea" id="RHEA-COMP:19498"/>
        <dbReference type="Rhea" id="RHEA-COMP:19501"/>
        <dbReference type="ChEBI" id="CHEBI:15378"/>
        <dbReference type="ChEBI" id="CHEBI:30013"/>
        <dbReference type="ChEBI" id="CHEBI:57683"/>
        <dbReference type="ChEBI" id="CHEBI:58211"/>
        <dbReference type="ChEBI" id="CHEBI:137323"/>
        <dbReference type="EC" id="2.4.1.109"/>
    </reaction>
</comment>
<keyword evidence="11" id="KW-0256">Endoplasmic reticulum</keyword>
<evidence type="ECO:0000256" key="11">
    <source>
        <dbReference type="ARBA" id="ARBA00022824"/>
    </source>
</evidence>
<proteinExistence type="inferred from homology"/>
<organism evidence="20">
    <name type="scientific">Dermatophagoides farinae</name>
    <name type="common">American house dust mite</name>
    <dbReference type="NCBI Taxonomy" id="6954"/>
    <lineage>
        <taxon>Eukaryota</taxon>
        <taxon>Metazoa</taxon>
        <taxon>Ecdysozoa</taxon>
        <taxon>Arthropoda</taxon>
        <taxon>Chelicerata</taxon>
        <taxon>Arachnida</taxon>
        <taxon>Acari</taxon>
        <taxon>Acariformes</taxon>
        <taxon>Sarcoptiformes</taxon>
        <taxon>Astigmata</taxon>
        <taxon>Psoroptidia</taxon>
        <taxon>Analgoidea</taxon>
        <taxon>Pyroglyphidae</taxon>
        <taxon>Dermatophagoidinae</taxon>
        <taxon>Dermatophagoides</taxon>
    </lineage>
</organism>
<feature type="region of interest" description="Disordered" evidence="17">
    <location>
        <begin position="1000"/>
        <end position="1032"/>
    </location>
</feature>
<dbReference type="Gene3D" id="1.25.40.10">
    <property type="entry name" value="Tetratricopeptide repeat domain"/>
    <property type="match status" value="3"/>
</dbReference>
<dbReference type="Pfam" id="PF13424">
    <property type="entry name" value="TPR_12"/>
    <property type="match status" value="1"/>
</dbReference>
<evidence type="ECO:0000256" key="13">
    <source>
        <dbReference type="ARBA" id="ARBA00023136"/>
    </source>
</evidence>
<keyword evidence="10 16" id="KW-0802">TPR repeat</keyword>
<reference evidence="20" key="2">
    <citation type="journal article" date="2021" name="World Allergy Organ. J.">
        <title>Chromosome-level assembly of Dermatophagoides farinae genome and transcriptome reveals two novel allergens Der f 37 and Der f 39.</title>
        <authorList>
            <person name="Chen J."/>
            <person name="Cai Z."/>
            <person name="Fan D."/>
            <person name="Hu J."/>
            <person name="Hou Y."/>
            <person name="He Y."/>
            <person name="Zhang Z."/>
            <person name="Zhao Z."/>
            <person name="Gao P."/>
            <person name="Hu W."/>
            <person name="Sun J."/>
            <person name="Li J."/>
            <person name="Ji K."/>
        </authorList>
    </citation>
    <scope>NUCLEOTIDE SEQUENCE</scope>
    <source>
        <strain evidence="20">JKM2019</strain>
    </source>
</reference>
<keyword evidence="7" id="KW-0808">Transferase</keyword>
<evidence type="ECO:0000256" key="5">
    <source>
        <dbReference type="ARBA" id="ARBA00007882"/>
    </source>
</evidence>
<gene>
    <name evidence="20" type="ORF">HUG17_9760</name>
</gene>
<feature type="transmembrane region" description="Helical" evidence="18">
    <location>
        <begin position="160"/>
        <end position="179"/>
    </location>
</feature>
<evidence type="ECO:0000256" key="4">
    <source>
        <dbReference type="ARBA" id="ARBA00004922"/>
    </source>
</evidence>
<comment type="pathway">
    <text evidence="4">Protein modification; protein glycosylation.</text>
</comment>
<name>A0A9D4P3M2_DERFA</name>
<dbReference type="SMART" id="SM00028">
    <property type="entry name" value="TPR"/>
    <property type="match status" value="9"/>
</dbReference>
<dbReference type="InterPro" id="IPR006597">
    <property type="entry name" value="Sel1-like"/>
</dbReference>
<evidence type="ECO:0000256" key="1">
    <source>
        <dbReference type="ARBA" id="ARBA00003582"/>
    </source>
</evidence>
<dbReference type="InterPro" id="IPR019734">
    <property type="entry name" value="TPR_rpt"/>
</dbReference>
<sequence>MWRFVNFRWFNQQIDNNGNNRLRDYILILSFASLLYLNSLDADFAYDDNRAILNNQDVLSTTPWYHLFINDFWGTPIQSSNSHGSYRPITVVSFRLNHMIHGHTPFGFHLVNLLLHLIVTLLYTIFIERLLNGRRQRRITLIASLLFASHPIHVESVTSIVGRADVGAALFYLLALYFYVKFVESNNHGQCRKYLCYTIVMATFSMLTKEHGITCLLLCIIYHLFIVHHFFPFNRQNWTKILRQQEYGQLRRGIRTISIALIIMIIFRLSIHRYRPSFSSADNPISDNPSVMVRFLTFHYLPVFNFWLLIYPQWLSFDWSMDAIPLIVSWFDRRNIFTFIFYAIIIEFARRTLYYYSLVSSPSSSLSISASNNNIRKRSNHQCIRCDNFQIKNLYQQQQLPQPSFEIDSNNNNVGGINYNHQQNQQPFAIFDLNNNDPQMPNQNEPIIDLNNNNNNNFGRSSLPPPKQTIISQSTTQCKQSKYKLVKGKKLSEIDCIVLSLAMMIVPFLPATNLFFYIGFVVAERILYIPSFGFCLFIAVCVEKFIQYVQRYHLIKYIIYLCYLILIISFSIRTILRNIDWLTEENLYRSGIVINPPKAYGNLANILSQQGRNDEAEQMYRKALEYRINMADVHYNLGLLLQNEQRYNEAIHCYQQAIRFRPRLAMAYLNIGVIYSRLGDKNRAKQFYEKCSQLDNYGLKDIRNHEITRISALYNLGQLFLDDENYIEALKIYRQAIFQIPSYYQPHSLYNKIAEVYNRMNRTADAEIWFRKSLTIKHDHIPAYLTYARMLIKTNRTFEAEQLYRKAMLLSSNDTAIYHHYGIDGPQYQQAYQILTKFYSASFPLQQKLKAKVEALPRAERWHQTEIMRSNLAVIKDVYNTLSTSGNNRSFLETDFFYTVAAKFPDGAVTNIMQRYGSELTISKYLNDLNSYIEQSEQQRIILCRTDYVMYLNKPKQETFARARSVPNRSNFSQPNPFRRVTFQNRNRFSNRVQSRPTMPIITFPNSQRPTNVYNTPSTSNNNFSNRNVQGASRTSGTKQCFFCKGNHIPSQCPRPSGEKIRILNTLKRCVRCFSSAHMINECIHSFNCRTCNGRHNTSVCHTRDNNNNPITSMMTSEPTKLEQIKISLNDIEFEGLFDTKKGQFKFNNGQLKDALAIYMKGFESFPNDCDIVINVANILRQLQQPINAEIYYKLATKLRPNDLITHSNLGAIYHLNGKFKLAKQSYQRALELKPDDNITKINLARLDRIIIAQQKS</sequence>
<comment type="function">
    <text evidence="1">Transfers mannosyl residues to the hydroxyl group of serine or threonine residues.</text>
</comment>
<evidence type="ECO:0000256" key="2">
    <source>
        <dbReference type="ARBA" id="ARBA00004141"/>
    </source>
</evidence>
<evidence type="ECO:0000256" key="9">
    <source>
        <dbReference type="ARBA" id="ARBA00022737"/>
    </source>
</evidence>
<feature type="transmembrane region" description="Helical" evidence="18">
    <location>
        <begin position="291"/>
        <end position="311"/>
    </location>
</feature>
<feature type="transmembrane region" description="Helical" evidence="18">
    <location>
        <begin position="213"/>
        <end position="231"/>
    </location>
</feature>
<dbReference type="EMBL" id="SDOV01000003">
    <property type="protein sequence ID" value="KAH7643069.1"/>
    <property type="molecule type" value="Genomic_DNA"/>
</dbReference>
<evidence type="ECO:0000256" key="12">
    <source>
        <dbReference type="ARBA" id="ARBA00022989"/>
    </source>
</evidence>
<feature type="transmembrane region" description="Helical" evidence="18">
    <location>
        <begin position="558"/>
        <end position="576"/>
    </location>
</feature>
<dbReference type="Gene3D" id="4.10.60.10">
    <property type="entry name" value="Zinc finger, CCHC-type"/>
    <property type="match status" value="1"/>
</dbReference>
<evidence type="ECO:0000256" key="18">
    <source>
        <dbReference type="SAM" id="Phobius"/>
    </source>
</evidence>
<evidence type="ECO:0000256" key="10">
    <source>
        <dbReference type="ARBA" id="ARBA00022803"/>
    </source>
</evidence>
<feature type="transmembrane region" description="Helical" evidence="18">
    <location>
        <begin position="526"/>
        <end position="546"/>
    </location>
</feature>
<dbReference type="Pfam" id="PF13181">
    <property type="entry name" value="TPR_8"/>
    <property type="match status" value="3"/>
</dbReference>
<accession>A0A9D4P3M2</accession>
<dbReference type="InterPro" id="IPR011990">
    <property type="entry name" value="TPR-like_helical_dom_sf"/>
</dbReference>
<feature type="transmembrane region" description="Helical" evidence="18">
    <location>
        <begin position="252"/>
        <end position="271"/>
    </location>
</feature>
<evidence type="ECO:0000256" key="16">
    <source>
        <dbReference type="PROSITE-ProRule" id="PRU00339"/>
    </source>
</evidence>
<comment type="caution">
    <text evidence="20">The sequence shown here is derived from an EMBL/GenBank/DDBJ whole genome shotgun (WGS) entry which is preliminary data.</text>
</comment>